<keyword evidence="1" id="KW-0472">Membrane</keyword>
<gene>
    <name evidence="3" type="primary">Piso0_003180</name>
    <name evidence="2" type="ORF">GNLVRS01_PISO0G06650g</name>
    <name evidence="3" type="ORF">GNLVRS01_PISO0H06651g</name>
</gene>
<evidence type="ECO:0000256" key="1">
    <source>
        <dbReference type="SAM" id="Phobius"/>
    </source>
</evidence>
<evidence type="ECO:0000313" key="4">
    <source>
        <dbReference type="Proteomes" id="UP000005222"/>
    </source>
</evidence>
<protein>
    <submittedName>
        <fullName evidence="3">Piso0_003180 protein</fullName>
    </submittedName>
</protein>
<dbReference type="EMBL" id="FO082052">
    <property type="protein sequence ID" value="CCE80847.1"/>
    <property type="molecule type" value="Genomic_DNA"/>
</dbReference>
<dbReference type="EMBL" id="FO082053">
    <property type="protein sequence ID" value="CCE80082.1"/>
    <property type="molecule type" value="Genomic_DNA"/>
</dbReference>
<feature type="transmembrane region" description="Helical" evidence="1">
    <location>
        <begin position="52"/>
        <end position="75"/>
    </location>
</feature>
<keyword evidence="4" id="KW-1185">Reference proteome</keyword>
<dbReference type="AlphaFoldDB" id="G8YHE5"/>
<keyword evidence="1" id="KW-1133">Transmembrane helix</keyword>
<proteinExistence type="predicted"/>
<dbReference type="HOGENOM" id="CLU_040309_0_0_1"/>
<dbReference type="STRING" id="559304.G8YHE5"/>
<accession>G8YHE5</accession>
<organism evidence="3 4">
    <name type="scientific">Pichia sorbitophila (strain ATCC MYA-4447 / BCRC 22081 / CBS 7064 / NBRC 10061 / NRRL Y-12695)</name>
    <name type="common">Hybrid yeast</name>
    <dbReference type="NCBI Taxonomy" id="559304"/>
    <lineage>
        <taxon>Eukaryota</taxon>
        <taxon>Fungi</taxon>
        <taxon>Dikarya</taxon>
        <taxon>Ascomycota</taxon>
        <taxon>Saccharomycotina</taxon>
        <taxon>Pichiomycetes</taxon>
        <taxon>Debaryomycetaceae</taxon>
        <taxon>Millerozyma</taxon>
    </lineage>
</organism>
<dbReference type="InParanoid" id="G8YHE5"/>
<dbReference type="Proteomes" id="UP000005222">
    <property type="component" value="Chromosome H"/>
</dbReference>
<dbReference type="Proteomes" id="UP000005222">
    <property type="component" value="Chromosome G"/>
</dbReference>
<reference evidence="3" key="1">
    <citation type="submission" date="2011-10" db="EMBL/GenBank/DDBJ databases">
        <authorList>
            <person name="Genoscope - CEA"/>
        </authorList>
    </citation>
    <scope>NUCLEOTIDE SEQUENCE</scope>
</reference>
<evidence type="ECO:0000313" key="2">
    <source>
        <dbReference type="EMBL" id="CCE80082.1"/>
    </source>
</evidence>
<reference evidence="4" key="2">
    <citation type="journal article" date="2012" name="G3 (Bethesda)">
        <title>Pichia sorbitophila, an interspecies yeast hybrid reveals early steps of genome resolution following polyploidization.</title>
        <authorList>
            <person name="Leh Louis V."/>
            <person name="Despons L."/>
            <person name="Friedrich A."/>
            <person name="Martin T."/>
            <person name="Durrens P."/>
            <person name="Casaregola S."/>
            <person name="Neuveglise C."/>
            <person name="Fairhead C."/>
            <person name="Marck C."/>
            <person name="Cruz J.A."/>
            <person name="Straub M.L."/>
            <person name="Kugler V."/>
            <person name="Sacerdot C."/>
            <person name="Uzunov Z."/>
            <person name="Thierry A."/>
            <person name="Weiss S."/>
            <person name="Bleykasten C."/>
            <person name="De Montigny J."/>
            <person name="Jacques N."/>
            <person name="Jung P."/>
            <person name="Lemaire M."/>
            <person name="Mallet S."/>
            <person name="Morel G."/>
            <person name="Richard G.F."/>
            <person name="Sarkar A."/>
            <person name="Savel G."/>
            <person name="Schacherer J."/>
            <person name="Seret M.L."/>
            <person name="Talla E."/>
            <person name="Samson G."/>
            <person name="Jubin C."/>
            <person name="Poulain J."/>
            <person name="Vacherie B."/>
            <person name="Barbe V."/>
            <person name="Pelletier E."/>
            <person name="Sherman D.J."/>
            <person name="Westhof E."/>
            <person name="Weissenbach J."/>
            <person name="Baret P.V."/>
            <person name="Wincker P."/>
            <person name="Gaillardin C."/>
            <person name="Dujon B."/>
            <person name="Souciet J.L."/>
        </authorList>
    </citation>
    <scope>NUCLEOTIDE SEQUENCE [LARGE SCALE GENOMIC DNA]</scope>
    <source>
        <strain evidence="4">ATCC MYA-4447 / BCRC 22081 / CBS 7064 / NBRC 10061 / NRRL Y-12695</strain>
    </source>
</reference>
<name>G8YHE5_PICSO</name>
<dbReference type="eggNOG" id="ENOG502SCYK">
    <property type="taxonomic scope" value="Eukaryota"/>
</dbReference>
<dbReference type="OrthoDB" id="4010961at2759"/>
<keyword evidence="1" id="KW-0812">Transmembrane</keyword>
<evidence type="ECO:0000313" key="3">
    <source>
        <dbReference type="EMBL" id="CCE80847.1"/>
    </source>
</evidence>
<sequence>MFAKRINGILHGRPLKLSFVGPSNTARLNIQQRRTIKLTPPQLKAVKGWGTIFNIITGAYIGGLIICFGSLYFLYQDANDRQHIPFELSFRNQITAVKAINKDDVLKSPRYAVKHYRRLLIELAKEEDPNLSFDEGTEERNYNVPLLDSSLLLYHKSKSFSNFYIDIVLRYAKALLAKGRLEDSMSILRRIIDDEELFYKLGDTEKLSQGSRLLSNACSDPKEKVHYLERAISMIQKTLSSIRIDQNFVIQDGSRITDELLACLDRLAFTFAKVGSENRKQKEEYLTKALNIYLSNLKTLVGIQRLAENGKHPDVTHPMFNCSQENLIVHIAESKAHISEIMWAKGYKKNAVAWSEDVLSECYNDAESSSKISAIVVNVLRNLSAMYGQLKDLRNKARCDKMLDGTAFVDYEETAWYDRTVNRFSKIIFNRGPLGVVEKSLLERIGRPKRIPEIEEFEDEDEE</sequence>